<reference evidence="5" key="3">
    <citation type="submission" date="2015-06" db="UniProtKB">
        <authorList>
            <consortium name="EnsemblMetazoa"/>
        </authorList>
    </citation>
    <scope>IDENTIFICATION</scope>
</reference>
<dbReference type="InterPro" id="IPR050780">
    <property type="entry name" value="Mucin_vWF_Thrombospondin_sf"/>
</dbReference>
<dbReference type="Gene3D" id="2.10.25.10">
    <property type="entry name" value="Laminin"/>
    <property type="match status" value="1"/>
</dbReference>
<dbReference type="SUPFAM" id="SSF57567">
    <property type="entry name" value="Serine protease inhibitors"/>
    <property type="match status" value="1"/>
</dbReference>
<proteinExistence type="predicted"/>
<dbReference type="Pfam" id="PF00754">
    <property type="entry name" value="F5_F8_type_C"/>
    <property type="match status" value="1"/>
</dbReference>
<dbReference type="Proteomes" id="UP000014760">
    <property type="component" value="Unassembled WGS sequence"/>
</dbReference>
<feature type="region of interest" description="Disordered" evidence="2">
    <location>
        <begin position="1957"/>
        <end position="1983"/>
    </location>
</feature>
<dbReference type="EMBL" id="KB298858">
    <property type="protein sequence ID" value="ELU08680.1"/>
    <property type="molecule type" value="Genomic_DNA"/>
</dbReference>
<protein>
    <recommendedName>
        <fullName evidence="3">F5/8 type C domain-containing protein</fullName>
    </recommendedName>
</protein>
<evidence type="ECO:0000313" key="6">
    <source>
        <dbReference type="Proteomes" id="UP000014760"/>
    </source>
</evidence>
<dbReference type="CDD" id="cd19941">
    <property type="entry name" value="TIL"/>
    <property type="match status" value="2"/>
</dbReference>
<organism evidence="4">
    <name type="scientific">Capitella teleta</name>
    <name type="common">Polychaete worm</name>
    <dbReference type="NCBI Taxonomy" id="283909"/>
    <lineage>
        <taxon>Eukaryota</taxon>
        <taxon>Metazoa</taxon>
        <taxon>Spiralia</taxon>
        <taxon>Lophotrochozoa</taxon>
        <taxon>Annelida</taxon>
        <taxon>Polychaeta</taxon>
        <taxon>Sedentaria</taxon>
        <taxon>Scolecida</taxon>
        <taxon>Capitellidae</taxon>
        <taxon>Capitella</taxon>
    </lineage>
</organism>
<dbReference type="OrthoDB" id="8452296at2759"/>
<gene>
    <name evidence="4" type="ORF">CAPTEDRAFT_217795</name>
</gene>
<dbReference type="OMA" id="GCTTDCA"/>
<dbReference type="InterPro" id="IPR036084">
    <property type="entry name" value="Ser_inhib-like_sf"/>
</dbReference>
<dbReference type="EMBL" id="AMQN01021592">
    <property type="status" value="NOT_ANNOTATED_CDS"/>
    <property type="molecule type" value="Genomic_DNA"/>
</dbReference>
<accession>R7UR74</accession>
<keyword evidence="6" id="KW-1185">Reference proteome</keyword>
<dbReference type="InterPro" id="IPR008979">
    <property type="entry name" value="Galactose-bd-like_sf"/>
</dbReference>
<dbReference type="SUPFAM" id="SSF49785">
    <property type="entry name" value="Galactose-binding domain-like"/>
    <property type="match status" value="1"/>
</dbReference>
<evidence type="ECO:0000256" key="1">
    <source>
        <dbReference type="ARBA" id="ARBA00023157"/>
    </source>
</evidence>
<name>R7UR74_CAPTE</name>
<sequence>MPLPRECVLCCQTRSLLWSSRLLQKNATPTQAPGTTTTTAPGTTTSGIPETTPAAGACTLREGMESEKSIRAGWVTSDPPTDNAEDARPGTKAAWTVASDNNPALLITLVEDGNDAIPVGRVELTSNVAQISVLYKTSSAADEPYKAVTKDTKGDTPQVFKANANTETITATMPEGIFATGLKVVLLTTPESPAEYRVDSLGVYACFEEELTTTTTTPAQQTTTQKTTTQFTSSATTVTTELTTTRPTTPQITEPAVTTTMQAPAVTTTTQAPVITTTQAPVITTTQALASTTTTGTTAASTVPATETCTLTEGMSSETTVPDSFITTEPEFDDVTALRSSNKDTFTVSSDQIPAIIIRLVKEGDEPVSVGEVVVDGEVSQLEVFYMESDNDETPEVFEAEDATPQRVRAVLPNKVFAVVVKIVAKYVGPDAPKEIDIKDVKVFACFEEVTTTVTTTPEATTTITTTTRVTPTTTTVTSVQTTTLPAPTTTAEITTVMHDDMEITTTPTIQKPETTPVVRVCNGACSCTMGCDGNIGDCDILPGCSETCECQSEEADRLNWRCAFKDSECTLTTEECAKTCQCTVGCYGDQSDCTFMPECDATKCKCADQMDRVQGRCVSEYLTQEECATTATPLGELTESTTVSSIAPVPPEITTIAPSTALVPDCELPLSTNPAIMDYVLASSVLVVKRADDADFVYDPELALNTQTKLGWRANAEDDKPFMVVRFKSVVKVSSFKINPFRIGKLTMEFSVDGTTWELYKDEEPFSPVMDGIFDVSMFTSTVKLTLSRIVQTRYVKLTAIVKTQVTAGLDMFEVDGCLDMDQPECAGNRVPTTCVCQYTCEDLALSDGEIECPATGSPECVEGCHCSEGMVSYNGQCIKKEQCPCLYMGIFLSMGETIPLEDEKCQHLLCTAEGLIKQPDVNCALQEECTDGRVWQLCACESTCETQGHVCNALECKPGCACGEDMVWDDDKCVRREECSCVHDSITFENGENIDVGECTRCHCTNGTKVCAERCALTEEMCKAEAKTLVNDDIDDFKCCHCATTEPMCFFAEDKKYYAVNSVWHTDACTEYVCTLVGDTQTQIDRTQIKCAPCRPWEELKLVPGDCCGECVTMFSTTSEPELTSSTMTTATTVQPTTTPVCNLVEGMQSPAVIPEEWVTSEPQSLALNKLRPNNGQTWVVSELVQYKIFVRLVPEKNPGVTVGAVQMDGNVVRFTVAYKEHDDDSVLTIITKEGSLEPEVFTSETLGRVSAVFANRITASVLEITPLVAEDSLEEMEIDSLQVFACFDETLFKTMTTTVSPTTILTTTKECDIVEGMKEAKLIPDSSIKTVPISNNVASLRPNTDPIWTVPKELNTRITIKLADVSLSVEKLQVYGNVAKLTIRYKVADSIDSDFIEIQDNGNAQPKVFTSDEAGTVTAVFRQGFMAQYIEITPIVEETSPEDVEIEGIALFACFPEVTVTGEGTTTISRTTSTTPTHTTEETTTVFTTPTTPTPAGCTLIEGMSSETIVPDSFITTEPEFDDVTALRSSNKDTFTVSSDQIPAIIIRLVKEGDEPVSVGEVVVDGEVSQLEVFYMESDNEDAEFTPVSRGNDETSEVFEAEDATPQRVRAVLPNKVFAVVVKIVAKYVGPDAPKEIDIKDVKVFACFEEVTTTVTTTPEATTTITTTTIESATDQETTEPIMTPACEVEEGMQKESVIPDDWISADPDDESVLALRPNREGSWKTMGVSNPSVFIKLVDSEDEPVAVGKLVIRGNAKAAMVYYQTIDEENSQFTSAELTTETEPKVYTANTDGVIEAALERKIFASVLKVVLSGGLEIDISSLEVYACFDKETTTVVTTTERITTTRTTTKYTPAEIITTEVTSVLTEVPESTEISTTAAPVTSTVISTTRFTRTGITTTTTKTTPVPDTTTIAPVITTTTAAPVTTAAPATTTTTEAAPTADQCTLIEGMSSPSRIPEDSLRTEPATENVSDLRPGSLKPWTADSNSNPAIFVTL</sequence>
<feature type="non-terminal residue" evidence="4">
    <location>
        <position position="2000"/>
    </location>
</feature>
<feature type="region of interest" description="Disordered" evidence="2">
    <location>
        <begin position="1470"/>
        <end position="1497"/>
    </location>
</feature>
<feature type="domain" description="F5/8 type C" evidence="3">
    <location>
        <begin position="667"/>
        <end position="819"/>
    </location>
</feature>
<reference evidence="6" key="1">
    <citation type="submission" date="2012-12" db="EMBL/GenBank/DDBJ databases">
        <authorList>
            <person name="Hellsten U."/>
            <person name="Grimwood J."/>
            <person name="Chapman J.A."/>
            <person name="Shapiro H."/>
            <person name="Aerts A."/>
            <person name="Otillar R.P."/>
            <person name="Terry A.Y."/>
            <person name="Boore J.L."/>
            <person name="Simakov O."/>
            <person name="Marletaz F."/>
            <person name="Cho S.-J."/>
            <person name="Edsinger-Gonzales E."/>
            <person name="Havlak P."/>
            <person name="Kuo D.-H."/>
            <person name="Larsson T."/>
            <person name="Lv J."/>
            <person name="Arendt D."/>
            <person name="Savage R."/>
            <person name="Osoegawa K."/>
            <person name="de Jong P."/>
            <person name="Lindberg D.R."/>
            <person name="Seaver E.C."/>
            <person name="Weisblat D.A."/>
            <person name="Putnam N.H."/>
            <person name="Grigoriev I.V."/>
            <person name="Rokhsar D.S."/>
        </authorList>
    </citation>
    <scope>NUCLEOTIDE SEQUENCE</scope>
    <source>
        <strain evidence="6">I ESC-2004</strain>
    </source>
</reference>
<dbReference type="Gene3D" id="2.60.120.260">
    <property type="entry name" value="Galactose-binding domain-like"/>
    <property type="match status" value="1"/>
</dbReference>
<reference evidence="4 6" key="2">
    <citation type="journal article" date="2013" name="Nature">
        <title>Insights into bilaterian evolution from three spiralian genomes.</title>
        <authorList>
            <person name="Simakov O."/>
            <person name="Marletaz F."/>
            <person name="Cho S.J."/>
            <person name="Edsinger-Gonzales E."/>
            <person name="Havlak P."/>
            <person name="Hellsten U."/>
            <person name="Kuo D.H."/>
            <person name="Larsson T."/>
            <person name="Lv J."/>
            <person name="Arendt D."/>
            <person name="Savage R."/>
            <person name="Osoegawa K."/>
            <person name="de Jong P."/>
            <person name="Grimwood J."/>
            <person name="Chapman J.A."/>
            <person name="Shapiro H."/>
            <person name="Aerts A."/>
            <person name="Otillar R.P."/>
            <person name="Terry A.Y."/>
            <person name="Boore J.L."/>
            <person name="Grigoriev I.V."/>
            <person name="Lindberg D.R."/>
            <person name="Seaver E.C."/>
            <person name="Weisblat D.A."/>
            <person name="Putnam N.H."/>
            <person name="Rokhsar D.S."/>
        </authorList>
    </citation>
    <scope>NUCLEOTIDE SEQUENCE</scope>
    <source>
        <strain evidence="4 6">I ESC-2004</strain>
    </source>
</reference>
<dbReference type="STRING" id="283909.R7UR74"/>
<evidence type="ECO:0000313" key="4">
    <source>
        <dbReference type="EMBL" id="ELU08680.1"/>
    </source>
</evidence>
<keyword evidence="1" id="KW-1015">Disulfide bond</keyword>
<dbReference type="PANTHER" id="PTHR11339">
    <property type="entry name" value="EXTRACELLULAR MATRIX GLYCOPROTEIN RELATED"/>
    <property type="match status" value="1"/>
</dbReference>
<evidence type="ECO:0000256" key="2">
    <source>
        <dbReference type="SAM" id="MobiDB-lite"/>
    </source>
</evidence>
<dbReference type="InterPro" id="IPR000421">
    <property type="entry name" value="FA58C"/>
</dbReference>
<dbReference type="PROSITE" id="PS50022">
    <property type="entry name" value="FA58C_3"/>
    <property type="match status" value="1"/>
</dbReference>
<feature type="region of interest" description="Disordered" evidence="2">
    <location>
        <begin position="27"/>
        <end position="54"/>
    </location>
</feature>
<evidence type="ECO:0000259" key="3">
    <source>
        <dbReference type="PROSITE" id="PS50022"/>
    </source>
</evidence>
<feature type="compositionally biased region" description="Low complexity" evidence="2">
    <location>
        <begin position="27"/>
        <end position="47"/>
    </location>
</feature>
<dbReference type="EnsemblMetazoa" id="CapteT217795">
    <property type="protein sequence ID" value="CapteP217795"/>
    <property type="gene ID" value="CapteG217795"/>
</dbReference>
<dbReference type="HOGENOM" id="CLU_233940_0_0_1"/>
<evidence type="ECO:0000313" key="5">
    <source>
        <dbReference type="EnsemblMetazoa" id="CapteP217795"/>
    </source>
</evidence>